<feature type="region of interest" description="Disordered" evidence="1">
    <location>
        <begin position="104"/>
        <end position="126"/>
    </location>
</feature>
<evidence type="ECO:0000313" key="3">
    <source>
        <dbReference type="EMBL" id="AWB65914.1"/>
    </source>
</evidence>
<proteinExistence type="predicted"/>
<accession>A0A2S0VNY1</accession>
<sequence>MKLVVRVINWSIYCHKAVMNVPCKFHGLFKNPYLLVFLFGIVFAGFKGNQTYKDDFMDISINGAGVIPLTANKEVPTSTSIDPQLVDLSNHDVLKDRIASAEDRENKRIADAQKAAESWHEQQASPQHTVIEKNGQVIGSFGENGFKFFASNGDGVRNSDDSINVEATLEALKEKYGASLEIKQYELGEGPTWAEIYEKTYGFKATPPKLDLNLIA</sequence>
<evidence type="ECO:0000256" key="1">
    <source>
        <dbReference type="SAM" id="MobiDB-lite"/>
    </source>
</evidence>
<feature type="transmembrane region" description="Helical" evidence="2">
    <location>
        <begin position="28"/>
        <end position="46"/>
    </location>
</feature>
<dbReference type="KEGG" id="cate:C2869_05410"/>
<keyword evidence="4" id="KW-1185">Reference proteome</keyword>
<organism evidence="3 4">
    <name type="scientific">Saccharobesus litoralis</name>
    <dbReference type="NCBI Taxonomy" id="2172099"/>
    <lineage>
        <taxon>Bacteria</taxon>
        <taxon>Pseudomonadati</taxon>
        <taxon>Pseudomonadota</taxon>
        <taxon>Gammaproteobacteria</taxon>
        <taxon>Alteromonadales</taxon>
        <taxon>Alteromonadaceae</taxon>
        <taxon>Saccharobesus</taxon>
    </lineage>
</organism>
<reference evidence="3 4" key="1">
    <citation type="submission" date="2018-01" db="EMBL/GenBank/DDBJ databases">
        <title>Genome sequence of a Cantenovulum-like bacteria.</title>
        <authorList>
            <person name="Tan W.R."/>
            <person name="Lau N.-S."/>
            <person name="Go F."/>
            <person name="Amirul A.-A.A."/>
        </authorList>
    </citation>
    <scope>NUCLEOTIDE SEQUENCE [LARGE SCALE GENOMIC DNA]</scope>
    <source>
        <strain evidence="3 4">CCB-QB4</strain>
    </source>
</reference>
<evidence type="ECO:0000256" key="2">
    <source>
        <dbReference type="SAM" id="Phobius"/>
    </source>
</evidence>
<dbReference type="AlphaFoldDB" id="A0A2S0VNY1"/>
<protein>
    <submittedName>
        <fullName evidence="3">Uncharacterized protein</fullName>
    </submittedName>
</protein>
<name>A0A2S0VNY1_9ALTE</name>
<gene>
    <name evidence="3" type="ORF">C2869_05410</name>
</gene>
<keyword evidence="2" id="KW-1133">Transmembrane helix</keyword>
<keyword evidence="2" id="KW-0812">Transmembrane</keyword>
<dbReference type="EMBL" id="CP026604">
    <property type="protein sequence ID" value="AWB65914.1"/>
    <property type="molecule type" value="Genomic_DNA"/>
</dbReference>
<keyword evidence="2" id="KW-0472">Membrane</keyword>
<dbReference type="Proteomes" id="UP000244441">
    <property type="component" value="Chromosome"/>
</dbReference>
<evidence type="ECO:0000313" key="4">
    <source>
        <dbReference type="Proteomes" id="UP000244441"/>
    </source>
</evidence>